<protein>
    <submittedName>
        <fullName evidence="1">Uncharacterized protein</fullName>
    </submittedName>
</protein>
<name>A0A0D0EMD6_9FLAO</name>
<sequence length="94" mass="10915">MIEKVLCDQHGSNDMSFTCIHIAMAIDEKEKVGFYYSEAEEDLPQIAWCGKCEQWLLDNGEEWTEVFQAKADFKMLCADCFDEAKNNESEIHLR</sequence>
<reference evidence="2 4" key="2">
    <citation type="submission" date="2016-11" db="EMBL/GenBank/DDBJ databases">
        <title>Whole genomes of Flavobacteriaceae.</title>
        <authorList>
            <person name="Stine C."/>
            <person name="Li C."/>
            <person name="Tadesse D."/>
        </authorList>
    </citation>
    <scope>NUCLEOTIDE SEQUENCE [LARGE SCALE GENOMIC DNA]</scope>
    <source>
        <strain evidence="2 4">ATCC 51468</strain>
    </source>
</reference>
<proteinExistence type="predicted"/>
<dbReference type="Proteomes" id="UP000198302">
    <property type="component" value="Unassembled WGS sequence"/>
</dbReference>
<keyword evidence="4" id="KW-1185">Reference proteome</keyword>
<evidence type="ECO:0000313" key="4">
    <source>
        <dbReference type="Proteomes" id="UP000198302"/>
    </source>
</evidence>
<dbReference type="OrthoDB" id="8794977at2"/>
<reference evidence="1 3" key="1">
    <citation type="submission" date="2015-01" db="EMBL/GenBank/DDBJ databases">
        <title>Genome of Flavobacterium hibernum DSM 12611.</title>
        <authorList>
            <person name="Stropko S.J."/>
            <person name="Pipes S.E."/>
            <person name="Newman J.D."/>
        </authorList>
    </citation>
    <scope>NUCLEOTIDE SEQUENCE [LARGE SCALE GENOMIC DNA]</scope>
    <source>
        <strain evidence="1 3">DSM 12611</strain>
    </source>
</reference>
<evidence type="ECO:0000313" key="3">
    <source>
        <dbReference type="Proteomes" id="UP000032061"/>
    </source>
</evidence>
<comment type="caution">
    <text evidence="1">The sequence shown here is derived from an EMBL/GenBank/DDBJ whole genome shotgun (WGS) entry which is preliminary data.</text>
</comment>
<dbReference type="EMBL" id="JPRK01000005">
    <property type="protein sequence ID" value="KIO53660.1"/>
    <property type="molecule type" value="Genomic_DNA"/>
</dbReference>
<evidence type="ECO:0000313" key="1">
    <source>
        <dbReference type="EMBL" id="KIO53660.1"/>
    </source>
</evidence>
<organism evidence="1 3">
    <name type="scientific">Flavobacterium hibernum</name>
    <dbReference type="NCBI Taxonomy" id="37752"/>
    <lineage>
        <taxon>Bacteria</taxon>
        <taxon>Pseudomonadati</taxon>
        <taxon>Bacteroidota</taxon>
        <taxon>Flavobacteriia</taxon>
        <taxon>Flavobacteriales</taxon>
        <taxon>Flavobacteriaceae</taxon>
        <taxon>Flavobacterium</taxon>
    </lineage>
</organism>
<dbReference type="RefSeq" id="WP_041516436.1">
    <property type="nucleotide sequence ID" value="NZ_JPRK01000005.1"/>
</dbReference>
<dbReference type="STRING" id="37752.IW18_04740"/>
<dbReference type="EMBL" id="MUGX01000006">
    <property type="protein sequence ID" value="OXA90737.1"/>
    <property type="molecule type" value="Genomic_DNA"/>
</dbReference>
<gene>
    <name evidence="2" type="ORF">B0A73_03095</name>
    <name evidence="1" type="ORF">IW18_04740</name>
</gene>
<dbReference type="AlphaFoldDB" id="A0A0D0EMD6"/>
<evidence type="ECO:0000313" key="2">
    <source>
        <dbReference type="EMBL" id="OXA90737.1"/>
    </source>
</evidence>
<accession>A0A0D0EMD6</accession>
<dbReference type="Proteomes" id="UP000032061">
    <property type="component" value="Unassembled WGS sequence"/>
</dbReference>